<dbReference type="PANTHER" id="PTHR43698:SF1">
    <property type="entry name" value="BLL4564 PROTEIN"/>
    <property type="match status" value="1"/>
</dbReference>
<dbReference type="InterPro" id="IPR047263">
    <property type="entry name" value="HNL-like_cupin"/>
</dbReference>
<dbReference type="CDD" id="cd02233">
    <property type="entry name" value="cupin_HNL-like"/>
    <property type="match status" value="1"/>
</dbReference>
<dbReference type="Proteomes" id="UP000237755">
    <property type="component" value="Unassembled WGS sequence"/>
</dbReference>
<dbReference type="SUPFAM" id="SSF51182">
    <property type="entry name" value="RmlC-like cupins"/>
    <property type="match status" value="1"/>
</dbReference>
<evidence type="ECO:0000313" key="2">
    <source>
        <dbReference type="EMBL" id="PPL19981.1"/>
    </source>
</evidence>
<proteinExistence type="predicted"/>
<dbReference type="InterPro" id="IPR014710">
    <property type="entry name" value="RmlC-like_jellyroll"/>
</dbReference>
<dbReference type="EMBL" id="MPZN01000006">
    <property type="protein sequence ID" value="PPL19981.1"/>
    <property type="molecule type" value="Genomic_DNA"/>
</dbReference>
<dbReference type="PANTHER" id="PTHR43698">
    <property type="entry name" value="RIBD C-TERMINAL DOMAIN CONTAINING PROTEIN"/>
    <property type="match status" value="1"/>
</dbReference>
<dbReference type="InterPro" id="IPR011051">
    <property type="entry name" value="RmlC_Cupin_sf"/>
</dbReference>
<evidence type="ECO:0000259" key="1">
    <source>
        <dbReference type="Pfam" id="PF07883"/>
    </source>
</evidence>
<reference evidence="2 3" key="1">
    <citation type="journal article" date="2008" name="Int. J. Syst. Evol. Microbiol.">
        <title>Leifsonia pindariensis sp. nov., isolated from the Pindari glacier of the Indian Himalayas, and emended description of the genus Leifsonia.</title>
        <authorList>
            <person name="Reddy G.S."/>
            <person name="Prabagaran S.R."/>
            <person name="Shivaji S."/>
        </authorList>
    </citation>
    <scope>NUCLEOTIDE SEQUENCE [LARGE SCALE GENOMIC DNA]</scope>
    <source>
        <strain evidence="2 3">PON 10</strain>
    </source>
</reference>
<dbReference type="RefSeq" id="WP_104474385.1">
    <property type="nucleotide sequence ID" value="NZ_MPZN01000006.1"/>
</dbReference>
<dbReference type="Pfam" id="PF07883">
    <property type="entry name" value="Cupin_2"/>
    <property type="match status" value="1"/>
</dbReference>
<dbReference type="InterPro" id="IPR013096">
    <property type="entry name" value="Cupin_2"/>
</dbReference>
<feature type="domain" description="Cupin type-2" evidence="1">
    <location>
        <begin position="40"/>
        <end position="98"/>
    </location>
</feature>
<protein>
    <submittedName>
        <fullName evidence="2">Cupin</fullName>
    </submittedName>
</protein>
<name>A0ABX5AYK2_9MICO</name>
<accession>A0ABX5AYK2</accession>
<dbReference type="Gene3D" id="2.60.120.10">
    <property type="entry name" value="Jelly Rolls"/>
    <property type="match status" value="1"/>
</dbReference>
<keyword evidence="3" id="KW-1185">Reference proteome</keyword>
<sequence length="135" mass="14821">MHIEPEHPPAQGPADWFTGDVYVDPIATRKPNPSRMIVSRVRFTPGARTAWHSHVLGQTLHITEGTALVGTRDGSVIRATPGQTVYTAPGEEHWHGATPTGFMEHLAMLEDGDDPATTTNWLEHLSDTEYERAAS</sequence>
<organism evidence="2 3">
    <name type="scientific">Microterricola pindariensis</name>
    <dbReference type="NCBI Taxonomy" id="478010"/>
    <lineage>
        <taxon>Bacteria</taxon>
        <taxon>Bacillati</taxon>
        <taxon>Actinomycetota</taxon>
        <taxon>Actinomycetes</taxon>
        <taxon>Micrococcales</taxon>
        <taxon>Microbacteriaceae</taxon>
        <taxon>Microterricola</taxon>
    </lineage>
</organism>
<evidence type="ECO:0000313" key="3">
    <source>
        <dbReference type="Proteomes" id="UP000237755"/>
    </source>
</evidence>
<comment type="caution">
    <text evidence="2">The sequence shown here is derived from an EMBL/GenBank/DDBJ whole genome shotgun (WGS) entry which is preliminary data.</text>
</comment>
<gene>
    <name evidence="2" type="ORF">GY24_03500</name>
</gene>